<organism evidence="1 2">
    <name type="scientific">Dyella solisilvae</name>
    <dbReference type="NCBI Taxonomy" id="1920168"/>
    <lineage>
        <taxon>Bacteria</taxon>
        <taxon>Pseudomonadati</taxon>
        <taxon>Pseudomonadota</taxon>
        <taxon>Gammaproteobacteria</taxon>
        <taxon>Lysobacterales</taxon>
        <taxon>Rhodanobacteraceae</taxon>
        <taxon>Dyella</taxon>
    </lineage>
</organism>
<name>A0A370KBC6_9GAMM</name>
<reference evidence="1 2" key="1">
    <citation type="submission" date="2018-07" db="EMBL/GenBank/DDBJ databases">
        <title>Dyella solisilvae sp. nov., isolated from the pine and broad-leaved mixed forest soil.</title>
        <authorList>
            <person name="Gao Z."/>
            <person name="Qiu L."/>
        </authorList>
    </citation>
    <scope>NUCLEOTIDE SEQUENCE [LARGE SCALE GENOMIC DNA]</scope>
    <source>
        <strain evidence="1 2">DHG54</strain>
    </source>
</reference>
<evidence type="ECO:0000313" key="2">
    <source>
        <dbReference type="Proteomes" id="UP000254711"/>
    </source>
</evidence>
<keyword evidence="2" id="KW-1185">Reference proteome</keyword>
<comment type="caution">
    <text evidence="1">The sequence shown here is derived from an EMBL/GenBank/DDBJ whole genome shotgun (WGS) entry which is preliminary data.</text>
</comment>
<gene>
    <name evidence="1" type="ORF">DVT68_03360</name>
</gene>
<accession>A0A370KBC6</accession>
<dbReference type="RefSeq" id="WP_147281659.1">
    <property type="nucleotide sequence ID" value="NZ_QQSY01000001.1"/>
</dbReference>
<dbReference type="EMBL" id="QQSY01000001">
    <property type="protein sequence ID" value="RDI99879.1"/>
    <property type="molecule type" value="Genomic_DNA"/>
</dbReference>
<protein>
    <submittedName>
        <fullName evidence="1">Uncharacterized protein</fullName>
    </submittedName>
</protein>
<dbReference type="AlphaFoldDB" id="A0A370KBC6"/>
<dbReference type="Proteomes" id="UP000254711">
    <property type="component" value="Unassembled WGS sequence"/>
</dbReference>
<sequence length="63" mass="7051">MMNALMADIERITLQFAEGKGALRILHGLGGARPHGANVIRNRTCMTVRLRPPFFIPKNFFLA</sequence>
<proteinExistence type="predicted"/>
<evidence type="ECO:0000313" key="1">
    <source>
        <dbReference type="EMBL" id="RDI99879.1"/>
    </source>
</evidence>